<feature type="domain" description="Zn(2)-C6 fungal-type" evidence="8">
    <location>
        <begin position="15"/>
        <end position="45"/>
    </location>
</feature>
<dbReference type="GO" id="GO:0005634">
    <property type="term" value="C:nucleus"/>
    <property type="evidence" value="ECO:0007669"/>
    <property type="project" value="UniProtKB-SubCell"/>
</dbReference>
<keyword evidence="6" id="KW-0539">Nucleus</keyword>
<dbReference type="PANTHER" id="PTHR37534">
    <property type="entry name" value="TRANSCRIPTIONAL ACTIVATOR PROTEIN UGA3"/>
    <property type="match status" value="1"/>
</dbReference>
<dbReference type="CDD" id="cd00067">
    <property type="entry name" value="GAL4"/>
    <property type="match status" value="1"/>
</dbReference>
<dbReference type="Pfam" id="PF11951">
    <property type="entry name" value="Fungal_trans_2"/>
    <property type="match status" value="1"/>
</dbReference>
<evidence type="ECO:0000256" key="6">
    <source>
        <dbReference type="ARBA" id="ARBA00023242"/>
    </source>
</evidence>
<dbReference type="PROSITE" id="PS50048">
    <property type="entry name" value="ZN2_CY6_FUNGAL_2"/>
    <property type="match status" value="1"/>
</dbReference>
<accession>A0A420YDP9</accession>
<dbReference type="EMBL" id="QVQW01000017">
    <property type="protein sequence ID" value="RKU45907.1"/>
    <property type="molecule type" value="Genomic_DNA"/>
</dbReference>
<evidence type="ECO:0000256" key="1">
    <source>
        <dbReference type="ARBA" id="ARBA00004123"/>
    </source>
</evidence>
<dbReference type="InterPro" id="IPR001138">
    <property type="entry name" value="Zn2Cys6_DnaBD"/>
</dbReference>
<protein>
    <recommendedName>
        <fullName evidence="8">Zn(2)-C6 fungal-type domain-containing protein</fullName>
    </recommendedName>
</protein>
<dbReference type="PROSITE" id="PS00463">
    <property type="entry name" value="ZN2_CY6_FUNGAL_1"/>
    <property type="match status" value="1"/>
</dbReference>
<dbReference type="InterPro" id="IPR036864">
    <property type="entry name" value="Zn2-C6_fun-type_DNA-bd_sf"/>
</dbReference>
<sequence length="488" mass="55418">MSPPSSQTPTVASTGCENCREQHLKCDRVTPTCGRCHLAGRQCRRAGIKIRVTKSSFAPKQRWVKTPKRLIFIDETKEVTKDANEQGLEDPDYDEGSPGVEVETISQRQRPGPSRPEADFQHAAYREAPGSPTDRFILREEAAVMHHTRSPSEPRPQVYLSEPIWPLTDASEARLFRHFIQKLAIWLDLCDPNRSFETIVPRRAGTCPILLNAIFALAARHLSNIEEFDPLASNRYHEECLKYLIPMLDHAETMSDDNLFAATIILRVLEEMEVKTMGTDNHGYLLGIHAFVKGRNRYLTPGSLSAACFWVGLRQEIYSAVMNHQAVRINLDHGLVERSLEPADDETWANRAVVHCADVLNFCFGHDNHQRSAAMRWQELGSYNKDWSRALPASFAPVYEERGGPFPEIWHQSSCHGTSHPFSGRRRMTILSHANPSLTVIGLQHHLLAELFLIRFDPNTPRIGVHRKFAEEAMTVRNAFSSRDTRRD</sequence>
<evidence type="ECO:0000313" key="9">
    <source>
        <dbReference type="EMBL" id="RKU45907.1"/>
    </source>
</evidence>
<feature type="region of interest" description="Disordered" evidence="7">
    <location>
        <begin position="81"/>
        <end position="118"/>
    </location>
</feature>
<dbReference type="GO" id="GO:0000976">
    <property type="term" value="F:transcription cis-regulatory region binding"/>
    <property type="evidence" value="ECO:0007669"/>
    <property type="project" value="TreeGrafter"/>
</dbReference>
<dbReference type="Gene3D" id="4.10.240.10">
    <property type="entry name" value="Zn(2)-C6 fungal-type DNA-binding domain"/>
    <property type="match status" value="1"/>
</dbReference>
<keyword evidence="4" id="KW-0238">DNA-binding</keyword>
<dbReference type="InterPro" id="IPR021858">
    <property type="entry name" value="Fun_TF"/>
</dbReference>
<dbReference type="GO" id="GO:0045944">
    <property type="term" value="P:positive regulation of transcription by RNA polymerase II"/>
    <property type="evidence" value="ECO:0007669"/>
    <property type="project" value="TreeGrafter"/>
</dbReference>
<dbReference type="STRING" id="177199.A0A420YDP9"/>
<organism evidence="9 10">
    <name type="scientific">Coniochaeta pulveracea</name>
    <dbReference type="NCBI Taxonomy" id="177199"/>
    <lineage>
        <taxon>Eukaryota</taxon>
        <taxon>Fungi</taxon>
        <taxon>Dikarya</taxon>
        <taxon>Ascomycota</taxon>
        <taxon>Pezizomycotina</taxon>
        <taxon>Sordariomycetes</taxon>
        <taxon>Sordariomycetidae</taxon>
        <taxon>Coniochaetales</taxon>
        <taxon>Coniochaetaceae</taxon>
        <taxon>Coniochaeta</taxon>
    </lineage>
</organism>
<evidence type="ECO:0000256" key="3">
    <source>
        <dbReference type="ARBA" id="ARBA00023015"/>
    </source>
</evidence>
<evidence type="ECO:0000256" key="7">
    <source>
        <dbReference type="SAM" id="MobiDB-lite"/>
    </source>
</evidence>
<evidence type="ECO:0000259" key="8">
    <source>
        <dbReference type="PROSITE" id="PS50048"/>
    </source>
</evidence>
<keyword evidence="2" id="KW-0862">Zinc</keyword>
<evidence type="ECO:0000256" key="4">
    <source>
        <dbReference type="ARBA" id="ARBA00023125"/>
    </source>
</evidence>
<evidence type="ECO:0000256" key="2">
    <source>
        <dbReference type="ARBA" id="ARBA00022833"/>
    </source>
</evidence>
<evidence type="ECO:0000313" key="10">
    <source>
        <dbReference type="Proteomes" id="UP000275385"/>
    </source>
</evidence>
<comment type="caution">
    <text evidence="9">The sequence shown here is derived from an EMBL/GenBank/DDBJ whole genome shotgun (WGS) entry which is preliminary data.</text>
</comment>
<proteinExistence type="predicted"/>
<keyword evidence="3" id="KW-0805">Transcription regulation</keyword>
<dbReference type="SMART" id="SM00066">
    <property type="entry name" value="GAL4"/>
    <property type="match status" value="1"/>
</dbReference>
<keyword evidence="5" id="KW-0804">Transcription</keyword>
<dbReference type="OrthoDB" id="4525710at2759"/>
<dbReference type="GO" id="GO:0008270">
    <property type="term" value="F:zinc ion binding"/>
    <property type="evidence" value="ECO:0007669"/>
    <property type="project" value="InterPro"/>
</dbReference>
<dbReference type="GO" id="GO:0000981">
    <property type="term" value="F:DNA-binding transcription factor activity, RNA polymerase II-specific"/>
    <property type="evidence" value="ECO:0007669"/>
    <property type="project" value="InterPro"/>
</dbReference>
<name>A0A420YDP9_9PEZI</name>
<evidence type="ECO:0000256" key="5">
    <source>
        <dbReference type="ARBA" id="ARBA00023163"/>
    </source>
</evidence>
<dbReference type="Pfam" id="PF00172">
    <property type="entry name" value="Zn_clus"/>
    <property type="match status" value="1"/>
</dbReference>
<reference evidence="9 10" key="1">
    <citation type="submission" date="2018-08" db="EMBL/GenBank/DDBJ databases">
        <title>Draft genome of the lignicolous fungus Coniochaeta pulveracea.</title>
        <authorList>
            <person name="Borstlap C.J."/>
            <person name="De Witt R.N."/>
            <person name="Botha A."/>
            <person name="Volschenk H."/>
        </authorList>
    </citation>
    <scope>NUCLEOTIDE SEQUENCE [LARGE SCALE GENOMIC DNA]</scope>
    <source>
        <strain evidence="9 10">CAB683</strain>
    </source>
</reference>
<dbReference type="PANTHER" id="PTHR37534:SF2">
    <property type="entry name" value="N-ACETYLTRANSFERASE DOMAIN-CONTAINING PROTEIN"/>
    <property type="match status" value="1"/>
</dbReference>
<dbReference type="AlphaFoldDB" id="A0A420YDP9"/>
<dbReference type="SUPFAM" id="SSF57701">
    <property type="entry name" value="Zn2/Cys6 DNA-binding domain"/>
    <property type="match status" value="1"/>
</dbReference>
<dbReference type="Proteomes" id="UP000275385">
    <property type="component" value="Unassembled WGS sequence"/>
</dbReference>
<comment type="subcellular location">
    <subcellularLocation>
        <location evidence="1">Nucleus</location>
    </subcellularLocation>
</comment>
<gene>
    <name evidence="9" type="ORF">DL546_000262</name>
</gene>
<keyword evidence="10" id="KW-1185">Reference proteome</keyword>